<evidence type="ECO:0000313" key="3">
    <source>
        <dbReference type="EMBL" id="VTR52215.1"/>
    </source>
</evidence>
<accession>A0A4U9VX39</accession>
<evidence type="ECO:0000313" key="4">
    <source>
        <dbReference type="Proteomes" id="UP000308196"/>
    </source>
</evidence>
<sequence>MNDRLMKKVFFTLLALLGLWGCGNNSNKGADSNATYDSSMTPDVDTTGMSTNDSLGNDRTDSLQRQPSPARPE</sequence>
<evidence type="ECO:0000313" key="2">
    <source>
        <dbReference type="EMBL" id="MEZ0454599.1"/>
    </source>
</evidence>
<reference evidence="3 4" key="1">
    <citation type="submission" date="2019-05" db="EMBL/GenBank/DDBJ databases">
        <authorList>
            <consortium name="Pathogen Informatics"/>
        </authorList>
    </citation>
    <scope>NUCLEOTIDE SEQUENCE [LARGE SCALE GENOMIC DNA]</scope>
    <source>
        <strain evidence="3 4">NCTC11429</strain>
    </source>
</reference>
<proteinExistence type="predicted"/>
<dbReference type="GeneID" id="78465115"/>
<feature type="compositionally biased region" description="Polar residues" evidence="1">
    <location>
        <begin position="26"/>
        <end position="41"/>
    </location>
</feature>
<dbReference type="EMBL" id="JBEOQB010000008">
    <property type="protein sequence ID" value="MEZ0454599.1"/>
    <property type="molecule type" value="Genomic_DNA"/>
</dbReference>
<organism evidence="3 4">
    <name type="scientific">Sphingobacterium thalpophilum</name>
    <dbReference type="NCBI Taxonomy" id="259"/>
    <lineage>
        <taxon>Bacteria</taxon>
        <taxon>Pseudomonadati</taxon>
        <taxon>Bacteroidota</taxon>
        <taxon>Sphingobacteriia</taxon>
        <taxon>Sphingobacteriales</taxon>
        <taxon>Sphingobacteriaceae</taxon>
        <taxon>Sphingobacterium</taxon>
    </lineage>
</organism>
<dbReference type="AlphaFoldDB" id="A0A4U9VX39"/>
<dbReference type="EMBL" id="LR590484">
    <property type="protein sequence ID" value="VTR52215.1"/>
    <property type="molecule type" value="Genomic_DNA"/>
</dbReference>
<gene>
    <name evidence="2" type="ORF">ABTW24_23620</name>
    <name evidence="3" type="ORF">NCTC11429_04534</name>
</gene>
<name>A0A4U9VX39_9SPHI</name>
<evidence type="ECO:0000256" key="1">
    <source>
        <dbReference type="SAM" id="MobiDB-lite"/>
    </source>
</evidence>
<keyword evidence="5" id="KW-1185">Reference proteome</keyword>
<feature type="region of interest" description="Disordered" evidence="1">
    <location>
        <begin position="26"/>
        <end position="73"/>
    </location>
</feature>
<reference evidence="2 5" key="2">
    <citation type="submission" date="2024-06" db="EMBL/GenBank/DDBJ databases">
        <title>Soil Sphingobacterium thalpophilum.</title>
        <authorList>
            <person name="Yang J."/>
            <person name="Li J."/>
        </authorList>
    </citation>
    <scope>NUCLEOTIDE SEQUENCE [LARGE SCALE GENOMIC DNA]</scope>
    <source>
        <strain evidence="2 5">22g91tb</strain>
    </source>
</reference>
<dbReference type="KEGG" id="stha:NCTC11429_04534"/>
<dbReference type="RefSeq" id="WP_138097022.1">
    <property type="nucleotide sequence ID" value="NZ_CP141191.1"/>
</dbReference>
<dbReference type="Proteomes" id="UP001566204">
    <property type="component" value="Unassembled WGS sequence"/>
</dbReference>
<evidence type="ECO:0000313" key="5">
    <source>
        <dbReference type="Proteomes" id="UP001566204"/>
    </source>
</evidence>
<dbReference type="STRING" id="1123265.GCA_000686625_03534"/>
<dbReference type="Proteomes" id="UP000308196">
    <property type="component" value="Chromosome"/>
</dbReference>
<protein>
    <submittedName>
        <fullName evidence="3">Uncharacterized protein</fullName>
    </submittedName>
</protein>